<name>S0FY71_9BACT</name>
<comment type="caution">
    <text evidence="1">The sequence shown here is derived from an EMBL/GenBank/DDBJ whole genome shotgun (WGS) entry which is preliminary data.</text>
</comment>
<protein>
    <submittedName>
        <fullName evidence="1">Uncharacterized protein</fullName>
    </submittedName>
</protein>
<evidence type="ECO:0000313" key="2">
    <source>
        <dbReference type="Proteomes" id="UP000014216"/>
    </source>
</evidence>
<proteinExistence type="predicted"/>
<sequence length="65" mass="7634">MRDPYADSRDLLTKFDDEDVKMDDEGGSCHLSISVIFIRERHFYHTPLSMTRTDAMAVCFRITEF</sequence>
<reference evidence="1 2" key="1">
    <citation type="journal article" date="2013" name="Genome Announc.">
        <title>Draft Genome Sequence of Desulfotignum phosphitoxidans DSM 13687 Strain FiPS-3.</title>
        <authorList>
            <person name="Poehlein A."/>
            <person name="Daniel R."/>
            <person name="Simeonova D.D."/>
        </authorList>
    </citation>
    <scope>NUCLEOTIDE SEQUENCE [LARGE SCALE GENOMIC DNA]</scope>
    <source>
        <strain evidence="1 2">DSM 13687</strain>
    </source>
</reference>
<evidence type="ECO:0000313" key="1">
    <source>
        <dbReference type="EMBL" id="EMS80018.1"/>
    </source>
</evidence>
<keyword evidence="2" id="KW-1185">Reference proteome</keyword>
<dbReference type="AlphaFoldDB" id="S0FY71"/>
<gene>
    <name evidence="1" type="ORF">Dpo_3c01610</name>
</gene>
<dbReference type="EMBL" id="APJX01000003">
    <property type="protein sequence ID" value="EMS80018.1"/>
    <property type="molecule type" value="Genomic_DNA"/>
</dbReference>
<accession>S0FY71</accession>
<organism evidence="1 2">
    <name type="scientific">Desulfotignum phosphitoxidans DSM 13687</name>
    <dbReference type="NCBI Taxonomy" id="1286635"/>
    <lineage>
        <taxon>Bacteria</taxon>
        <taxon>Pseudomonadati</taxon>
        <taxon>Thermodesulfobacteriota</taxon>
        <taxon>Desulfobacteria</taxon>
        <taxon>Desulfobacterales</taxon>
        <taxon>Desulfobacteraceae</taxon>
        <taxon>Desulfotignum</taxon>
    </lineage>
</organism>
<dbReference type="Proteomes" id="UP000014216">
    <property type="component" value="Unassembled WGS sequence"/>
</dbReference>